<evidence type="ECO:0000256" key="4">
    <source>
        <dbReference type="SAM" id="MobiDB-lite"/>
    </source>
</evidence>
<organism evidence="8 9">
    <name type="scientific">Steinernema hermaphroditum</name>
    <dbReference type="NCBI Taxonomy" id="289476"/>
    <lineage>
        <taxon>Eukaryota</taxon>
        <taxon>Metazoa</taxon>
        <taxon>Ecdysozoa</taxon>
        <taxon>Nematoda</taxon>
        <taxon>Chromadorea</taxon>
        <taxon>Rhabditida</taxon>
        <taxon>Tylenchina</taxon>
        <taxon>Panagrolaimomorpha</taxon>
        <taxon>Strongyloidoidea</taxon>
        <taxon>Steinernematidae</taxon>
        <taxon>Steinernema</taxon>
    </lineage>
</organism>
<evidence type="ECO:0000259" key="7">
    <source>
        <dbReference type="PROSITE" id="PS50215"/>
    </source>
</evidence>
<evidence type="ECO:0000256" key="5">
    <source>
        <dbReference type="SAM" id="Phobius"/>
    </source>
</evidence>
<feature type="binding site" evidence="3">
    <location>
        <position position="157"/>
    </location>
    <ligand>
        <name>Zn(2+)</name>
        <dbReference type="ChEBI" id="CHEBI:29105"/>
        <note>catalytic</note>
    </ligand>
</feature>
<feature type="domain" description="Peptidase M12B" evidence="7">
    <location>
        <begin position="22"/>
        <end position="168"/>
    </location>
</feature>
<keyword evidence="1 2" id="KW-1015">Disulfide bond</keyword>
<dbReference type="GO" id="GO:0046872">
    <property type="term" value="F:metal ion binding"/>
    <property type="evidence" value="ECO:0007669"/>
    <property type="project" value="UniProtKB-KW"/>
</dbReference>
<dbReference type="SUPFAM" id="SSF55486">
    <property type="entry name" value="Metalloproteases ('zincins'), catalytic domain"/>
    <property type="match status" value="1"/>
</dbReference>
<feature type="transmembrane region" description="Helical" evidence="5">
    <location>
        <begin position="345"/>
        <end position="367"/>
    </location>
</feature>
<keyword evidence="5" id="KW-0812">Transmembrane</keyword>
<feature type="domain" description="EGF-like" evidence="6">
    <location>
        <begin position="291"/>
        <end position="324"/>
    </location>
</feature>
<keyword evidence="3" id="KW-0862">Zinc</keyword>
<feature type="disulfide bond" evidence="2">
    <location>
        <begin position="314"/>
        <end position="323"/>
    </location>
</feature>
<dbReference type="InterPro" id="IPR001590">
    <property type="entry name" value="Peptidase_M12B"/>
</dbReference>
<dbReference type="CDD" id="cd04269">
    <property type="entry name" value="ZnMc_adamalysin_II_like"/>
    <property type="match status" value="1"/>
</dbReference>
<evidence type="ECO:0000313" key="8">
    <source>
        <dbReference type="EMBL" id="KAK0396485.1"/>
    </source>
</evidence>
<comment type="caution">
    <text evidence="2">Lacks conserved residue(s) required for the propagation of feature annotation.</text>
</comment>
<dbReference type="PROSITE" id="PS50215">
    <property type="entry name" value="ADAM_MEPRO"/>
    <property type="match status" value="1"/>
</dbReference>
<dbReference type="Gene3D" id="3.40.390.10">
    <property type="entry name" value="Collagenase (Catalytic Domain)"/>
    <property type="match status" value="1"/>
</dbReference>
<gene>
    <name evidence="8" type="ORF">QR680_001735</name>
</gene>
<sequence>MKRNVNTLPDYYTIVSSDKTKRYVELALFADHSMVYEKYNKDEETIHKRLEDIALFVNRFYDPLGITITLVYTEVWKNGDPFQVSTDPDQTLSSFLDYRKGQIKGHPHDNAHLITNIKFAGIVGKAYKGTMCSFDYSGGVDVDHSTDIRAVAATLAHEMGHNFGMEHDVDYDTISATMENVEVEQTNVAIYGANLLQAYTMNVINKIDAICGRLHCQNSKERPEFGDPSTVYSGYSKVLGVSGDEIACRVVRTTFTGDEPDPGLVPDGAKCGADKMCVESKCVNRSAIMERVQKCKPSNCNGLGICNNVGNCHCEYGYGGEACAIPGYGGSINSGPASDKEAFNAFMAMFWLVLVVSLAFIIVSIVLKKKKNIWLPGKMWKGLRRHLNLQSLVRVPVRKAPPPPTTKRQRFNDLNAAWNDPPVANVPHASAIPGTYCPPMSSPSGSSSNTSTSEMLGKIAQLTHENKRPDNPPPVPPHKMLSGRDEKPPLPMKPPVVKSVGPNSSDSVAKVSVRELAAKFSSAANV</sequence>
<feature type="active site" evidence="3">
    <location>
        <position position="158"/>
    </location>
</feature>
<dbReference type="InterPro" id="IPR006586">
    <property type="entry name" value="ADAM_Cys-rich"/>
</dbReference>
<dbReference type="Pfam" id="PF01421">
    <property type="entry name" value="Reprolysin"/>
    <property type="match status" value="1"/>
</dbReference>
<dbReference type="PANTHER" id="PTHR11905">
    <property type="entry name" value="ADAM A DISINTEGRIN AND METALLOPROTEASE DOMAIN"/>
    <property type="match status" value="1"/>
</dbReference>
<accession>A0AA39LGP2</accession>
<keyword evidence="9" id="KW-1185">Reference proteome</keyword>
<dbReference type="AlphaFoldDB" id="A0AA39LGP2"/>
<proteinExistence type="predicted"/>
<dbReference type="PANTHER" id="PTHR11905:SF159">
    <property type="entry name" value="ADAM METALLOPROTEASE"/>
    <property type="match status" value="1"/>
</dbReference>
<dbReference type="EMBL" id="JAUCMV010000005">
    <property type="protein sequence ID" value="KAK0396485.1"/>
    <property type="molecule type" value="Genomic_DNA"/>
</dbReference>
<comment type="caution">
    <text evidence="8">The sequence shown here is derived from an EMBL/GenBank/DDBJ whole genome shotgun (WGS) entry which is preliminary data.</text>
</comment>
<evidence type="ECO:0000256" key="2">
    <source>
        <dbReference type="PROSITE-ProRule" id="PRU00076"/>
    </source>
</evidence>
<dbReference type="SMART" id="SM00608">
    <property type="entry name" value="ACR"/>
    <property type="match status" value="1"/>
</dbReference>
<dbReference type="FunFam" id="3.40.390.10:FF:000002">
    <property type="entry name" value="Disintegrin and metalloproteinase domain-containing protein 22"/>
    <property type="match status" value="1"/>
</dbReference>
<feature type="binding site" evidence="3">
    <location>
        <position position="161"/>
    </location>
    <ligand>
        <name>Zn(2+)</name>
        <dbReference type="ChEBI" id="CHEBI:29105"/>
        <note>catalytic</note>
    </ligand>
</feature>
<dbReference type="InterPro" id="IPR024079">
    <property type="entry name" value="MetalloPept_cat_dom_sf"/>
</dbReference>
<protein>
    <recommendedName>
        <fullName evidence="10">EGF-like domain-containing protein</fullName>
    </recommendedName>
</protein>
<dbReference type="GO" id="GO:0004222">
    <property type="term" value="F:metalloendopeptidase activity"/>
    <property type="evidence" value="ECO:0007669"/>
    <property type="project" value="InterPro"/>
</dbReference>
<keyword evidence="2" id="KW-0245">EGF-like domain</keyword>
<feature type="binding site" evidence="3">
    <location>
        <position position="167"/>
    </location>
    <ligand>
        <name>Zn(2+)</name>
        <dbReference type="ChEBI" id="CHEBI:29105"/>
        <note>catalytic</note>
    </ligand>
</feature>
<feature type="region of interest" description="Disordered" evidence="4">
    <location>
        <begin position="464"/>
        <end position="508"/>
    </location>
</feature>
<evidence type="ECO:0000256" key="1">
    <source>
        <dbReference type="ARBA" id="ARBA00023157"/>
    </source>
</evidence>
<dbReference type="PROSITE" id="PS01186">
    <property type="entry name" value="EGF_2"/>
    <property type="match status" value="1"/>
</dbReference>
<dbReference type="Proteomes" id="UP001175271">
    <property type="component" value="Unassembled WGS sequence"/>
</dbReference>
<keyword evidence="5" id="KW-0472">Membrane</keyword>
<evidence type="ECO:0000256" key="3">
    <source>
        <dbReference type="PROSITE-ProRule" id="PRU00276"/>
    </source>
</evidence>
<evidence type="ECO:0008006" key="10">
    <source>
        <dbReference type="Google" id="ProtNLM"/>
    </source>
</evidence>
<dbReference type="PROSITE" id="PS50026">
    <property type="entry name" value="EGF_3"/>
    <property type="match status" value="1"/>
</dbReference>
<evidence type="ECO:0000259" key="6">
    <source>
        <dbReference type="PROSITE" id="PS50026"/>
    </source>
</evidence>
<keyword evidence="3" id="KW-0479">Metal-binding</keyword>
<dbReference type="GO" id="GO:0006509">
    <property type="term" value="P:membrane protein ectodomain proteolysis"/>
    <property type="evidence" value="ECO:0007669"/>
    <property type="project" value="TreeGrafter"/>
</dbReference>
<keyword evidence="5" id="KW-1133">Transmembrane helix</keyword>
<evidence type="ECO:0000313" key="9">
    <source>
        <dbReference type="Proteomes" id="UP001175271"/>
    </source>
</evidence>
<dbReference type="InterPro" id="IPR000742">
    <property type="entry name" value="EGF"/>
</dbReference>
<reference evidence="8" key="1">
    <citation type="submission" date="2023-06" db="EMBL/GenBank/DDBJ databases">
        <title>Genomic analysis of the entomopathogenic nematode Steinernema hermaphroditum.</title>
        <authorList>
            <person name="Schwarz E.M."/>
            <person name="Heppert J.K."/>
            <person name="Baniya A."/>
            <person name="Schwartz H.T."/>
            <person name="Tan C.-H."/>
            <person name="Antoshechkin I."/>
            <person name="Sternberg P.W."/>
            <person name="Goodrich-Blair H."/>
            <person name="Dillman A.R."/>
        </authorList>
    </citation>
    <scope>NUCLEOTIDE SEQUENCE</scope>
    <source>
        <strain evidence="8">PS9179</strain>
        <tissue evidence="8">Whole animal</tissue>
    </source>
</reference>
<dbReference type="InterPro" id="IPR034027">
    <property type="entry name" value="Reprolysin_adamalysin"/>
</dbReference>
<name>A0AA39LGP2_9BILA</name>
<dbReference type="PROSITE" id="PS00022">
    <property type="entry name" value="EGF_1"/>
    <property type="match status" value="1"/>
</dbReference>